<keyword evidence="2" id="KW-0812">Transmembrane</keyword>
<dbReference type="Proteomes" id="UP001465668">
    <property type="component" value="Unassembled WGS sequence"/>
</dbReference>
<gene>
    <name evidence="3" type="ORF">SCAR479_07415</name>
</gene>
<evidence type="ECO:0000313" key="3">
    <source>
        <dbReference type="EMBL" id="KAK9775890.1"/>
    </source>
</evidence>
<accession>A0ABR2XQ15</accession>
<comment type="caution">
    <text evidence="3">The sequence shown here is derived from an EMBL/GenBank/DDBJ whole genome shotgun (WGS) entry which is preliminary data.</text>
</comment>
<evidence type="ECO:0000313" key="4">
    <source>
        <dbReference type="Proteomes" id="UP001465668"/>
    </source>
</evidence>
<feature type="region of interest" description="Disordered" evidence="1">
    <location>
        <begin position="1"/>
        <end position="29"/>
    </location>
</feature>
<evidence type="ECO:0000256" key="2">
    <source>
        <dbReference type="SAM" id="Phobius"/>
    </source>
</evidence>
<keyword evidence="2" id="KW-0472">Membrane</keyword>
<feature type="transmembrane region" description="Helical" evidence="2">
    <location>
        <begin position="63"/>
        <end position="89"/>
    </location>
</feature>
<proteinExistence type="predicted"/>
<reference evidence="3 4" key="1">
    <citation type="submission" date="2024-02" db="EMBL/GenBank/DDBJ databases">
        <title>First draft genome assembly of two strains of Seiridium cardinale.</title>
        <authorList>
            <person name="Emiliani G."/>
            <person name="Scali E."/>
        </authorList>
    </citation>
    <scope>NUCLEOTIDE SEQUENCE [LARGE SCALE GENOMIC DNA]</scope>
    <source>
        <strain evidence="3 4">BM-138-000479</strain>
    </source>
</reference>
<dbReference type="EMBL" id="JARVKM010000031">
    <property type="protein sequence ID" value="KAK9775890.1"/>
    <property type="molecule type" value="Genomic_DNA"/>
</dbReference>
<sequence length="127" mass="13820">MNYSYDAPEAVPSPQKEVNHNDNPQPEAIYVPHLQPFDCEQTIKTSREPQSPSKIWGMPKSTFWALVLLAAVVIAASVGGGVGASLAVATAQRLCNRHQCFVLNVTSDAIPDHIADKEPNINNNLEL</sequence>
<protein>
    <submittedName>
        <fullName evidence="3">Uncharacterized protein</fullName>
    </submittedName>
</protein>
<keyword evidence="4" id="KW-1185">Reference proteome</keyword>
<organism evidence="3 4">
    <name type="scientific">Seiridium cardinale</name>
    <dbReference type="NCBI Taxonomy" id="138064"/>
    <lineage>
        <taxon>Eukaryota</taxon>
        <taxon>Fungi</taxon>
        <taxon>Dikarya</taxon>
        <taxon>Ascomycota</taxon>
        <taxon>Pezizomycotina</taxon>
        <taxon>Sordariomycetes</taxon>
        <taxon>Xylariomycetidae</taxon>
        <taxon>Amphisphaeriales</taxon>
        <taxon>Sporocadaceae</taxon>
        <taxon>Seiridium</taxon>
    </lineage>
</organism>
<keyword evidence="2" id="KW-1133">Transmembrane helix</keyword>
<evidence type="ECO:0000256" key="1">
    <source>
        <dbReference type="SAM" id="MobiDB-lite"/>
    </source>
</evidence>
<name>A0ABR2XQ15_9PEZI</name>